<evidence type="ECO:0000313" key="6">
    <source>
        <dbReference type="EMBL" id="EDQ02333.1"/>
    </source>
</evidence>
<keyword evidence="3" id="KW-0805">Transcription regulation</keyword>
<proteinExistence type="predicted"/>
<dbReference type="Pfam" id="PF25601">
    <property type="entry name" value="AAA_lid_14"/>
    <property type="match status" value="1"/>
</dbReference>
<evidence type="ECO:0000313" key="7">
    <source>
        <dbReference type="Proteomes" id="UP000005839"/>
    </source>
</evidence>
<dbReference type="Gene3D" id="1.10.8.60">
    <property type="match status" value="1"/>
</dbReference>
<dbReference type="PANTHER" id="PTHR32071:SF77">
    <property type="entry name" value="TRANSCRIPTIONAL REGULATORY PROTEIN"/>
    <property type="match status" value="1"/>
</dbReference>
<dbReference type="EMBL" id="ABIC01000003">
    <property type="protein sequence ID" value="EDQ02333.1"/>
    <property type="molecule type" value="Genomic_DNA"/>
</dbReference>
<dbReference type="GO" id="GO:0006355">
    <property type="term" value="P:regulation of DNA-templated transcription"/>
    <property type="evidence" value="ECO:0007669"/>
    <property type="project" value="InterPro"/>
</dbReference>
<accession>A9CXQ0</accession>
<name>A9CXQ0_9GAMM</name>
<dbReference type="SUPFAM" id="SSF46689">
    <property type="entry name" value="Homeodomain-like"/>
    <property type="match status" value="1"/>
</dbReference>
<evidence type="ECO:0000256" key="2">
    <source>
        <dbReference type="ARBA" id="ARBA00022840"/>
    </source>
</evidence>
<dbReference type="InterPro" id="IPR025944">
    <property type="entry name" value="Sigma_54_int_dom_CS"/>
</dbReference>
<evidence type="ECO:0000256" key="1">
    <source>
        <dbReference type="ARBA" id="ARBA00022741"/>
    </source>
</evidence>
<keyword evidence="2" id="KW-0067">ATP-binding</keyword>
<dbReference type="InterPro" id="IPR058031">
    <property type="entry name" value="AAA_lid_NorR"/>
</dbReference>
<dbReference type="InterPro" id="IPR002078">
    <property type="entry name" value="Sigma_54_int"/>
</dbReference>
<sequence>MQVTLPSLRERSDIERIIDKLHRKYRVSTQLMEASLLAKLLDYHWPGNLRELDNLMQVVCLMSEGEQELNLGHLPDNLQRTLAQDQASTGLVTEPLNNELQTLVNANIIASYAKFQGNVSQCAKHLGISRNTLYRKLKLLGLKK</sequence>
<dbReference type="Gene3D" id="1.10.10.60">
    <property type="entry name" value="Homeodomain-like"/>
    <property type="match status" value="1"/>
</dbReference>
<keyword evidence="7" id="KW-1185">Reference proteome</keyword>
<dbReference type="InterPro" id="IPR002197">
    <property type="entry name" value="HTH_Fis"/>
</dbReference>
<dbReference type="PROSITE" id="PS50045">
    <property type="entry name" value="SIGMA54_INTERACT_4"/>
    <property type="match status" value="1"/>
</dbReference>
<dbReference type="InterPro" id="IPR009057">
    <property type="entry name" value="Homeodomain-like_sf"/>
</dbReference>
<dbReference type="GO" id="GO:0043565">
    <property type="term" value="F:sequence-specific DNA binding"/>
    <property type="evidence" value="ECO:0007669"/>
    <property type="project" value="InterPro"/>
</dbReference>
<evidence type="ECO:0000256" key="3">
    <source>
        <dbReference type="ARBA" id="ARBA00023015"/>
    </source>
</evidence>
<comment type="caution">
    <text evidence="6">The sequence shown here is derived from an EMBL/GenBank/DDBJ whole genome shotgun (WGS) entry which is preliminary data.</text>
</comment>
<evidence type="ECO:0000256" key="4">
    <source>
        <dbReference type="ARBA" id="ARBA00023163"/>
    </source>
</evidence>
<gene>
    <name evidence="6" type="ORF">KT99_02432</name>
</gene>
<dbReference type="Proteomes" id="UP000005839">
    <property type="component" value="Unassembled WGS sequence"/>
</dbReference>
<dbReference type="Pfam" id="PF02954">
    <property type="entry name" value="HTH_8"/>
    <property type="match status" value="1"/>
</dbReference>
<dbReference type="PROSITE" id="PS00688">
    <property type="entry name" value="SIGMA54_INTERACT_3"/>
    <property type="match status" value="1"/>
</dbReference>
<protein>
    <submittedName>
        <fullName evidence="6">Sigma-54 dependent transcriptional regulator</fullName>
    </submittedName>
</protein>
<evidence type="ECO:0000259" key="5">
    <source>
        <dbReference type="PROSITE" id="PS50045"/>
    </source>
</evidence>
<keyword evidence="1" id="KW-0547">Nucleotide-binding</keyword>
<dbReference type="PANTHER" id="PTHR32071">
    <property type="entry name" value="TRANSCRIPTIONAL REGULATORY PROTEIN"/>
    <property type="match status" value="1"/>
</dbReference>
<dbReference type="STRING" id="314608.KT99_02432"/>
<feature type="domain" description="Sigma-54 factor interaction" evidence="5">
    <location>
        <begin position="1"/>
        <end position="61"/>
    </location>
</feature>
<dbReference type="PRINTS" id="PR01590">
    <property type="entry name" value="HTHFIS"/>
</dbReference>
<dbReference type="GO" id="GO:0005524">
    <property type="term" value="F:ATP binding"/>
    <property type="evidence" value="ECO:0007669"/>
    <property type="project" value="UniProtKB-KW"/>
</dbReference>
<reference evidence="6 7" key="1">
    <citation type="submission" date="2007-10" db="EMBL/GenBank/DDBJ databases">
        <authorList>
            <person name="Yayanos A."/>
            <person name="Ferriera S."/>
            <person name="Johnson J."/>
            <person name="Kravitz S."/>
            <person name="Halpern A."/>
            <person name="Remington K."/>
            <person name="Beeson K."/>
            <person name="Tran B."/>
            <person name="Rogers Y.-H."/>
            <person name="Friedman R."/>
            <person name="Venter J.C."/>
        </authorList>
    </citation>
    <scope>NUCLEOTIDE SEQUENCE [LARGE SCALE GENOMIC DNA]</scope>
    <source>
        <strain evidence="6 7">KT99</strain>
    </source>
</reference>
<keyword evidence="4" id="KW-0804">Transcription</keyword>
<organism evidence="6 7">
    <name type="scientific">Shewanella benthica KT99</name>
    <dbReference type="NCBI Taxonomy" id="314608"/>
    <lineage>
        <taxon>Bacteria</taxon>
        <taxon>Pseudomonadati</taxon>
        <taxon>Pseudomonadota</taxon>
        <taxon>Gammaproteobacteria</taxon>
        <taxon>Alteromonadales</taxon>
        <taxon>Shewanellaceae</taxon>
        <taxon>Shewanella</taxon>
    </lineage>
</organism>
<dbReference type="AlphaFoldDB" id="A9CXQ0"/>